<evidence type="ECO:0000256" key="9">
    <source>
        <dbReference type="ARBA" id="ARBA00023118"/>
    </source>
</evidence>
<comment type="similarity">
    <text evidence="2">In the central section; belongs to the CRISPR-associated helicase Cas3 family.</text>
</comment>
<keyword evidence="9" id="KW-0051">Antiviral defense</keyword>
<evidence type="ECO:0000313" key="13">
    <source>
        <dbReference type="EMBL" id="HAF2206745.1"/>
    </source>
</evidence>
<dbReference type="Gene3D" id="3.40.50.300">
    <property type="entry name" value="P-loop containing nucleotide triphosphate hydrolases"/>
    <property type="match status" value="2"/>
</dbReference>
<dbReference type="InterPro" id="IPR006483">
    <property type="entry name" value="CRISPR-assoc_Cas3_HD"/>
</dbReference>
<keyword evidence="5" id="KW-0547">Nucleotide-binding</keyword>
<feature type="domain" description="Helicase ATP-binding" evidence="10">
    <location>
        <begin position="301"/>
        <end position="504"/>
    </location>
</feature>
<dbReference type="GO" id="GO:0016787">
    <property type="term" value="F:hydrolase activity"/>
    <property type="evidence" value="ECO:0007669"/>
    <property type="project" value="UniProtKB-KW"/>
</dbReference>
<evidence type="ECO:0000256" key="1">
    <source>
        <dbReference type="ARBA" id="ARBA00006847"/>
    </source>
</evidence>
<dbReference type="Pfam" id="PF00270">
    <property type="entry name" value="DEAD"/>
    <property type="match status" value="1"/>
</dbReference>
<dbReference type="Pfam" id="PF22590">
    <property type="entry name" value="Cas3-like_C_2"/>
    <property type="match status" value="1"/>
</dbReference>
<evidence type="ECO:0000256" key="6">
    <source>
        <dbReference type="ARBA" id="ARBA00022801"/>
    </source>
</evidence>
<evidence type="ECO:0000256" key="2">
    <source>
        <dbReference type="ARBA" id="ARBA00009046"/>
    </source>
</evidence>
<evidence type="ECO:0000259" key="11">
    <source>
        <dbReference type="PROSITE" id="PS51643"/>
    </source>
</evidence>
<keyword evidence="3" id="KW-0540">Nuclease</keyword>
<dbReference type="InterPro" id="IPR050547">
    <property type="entry name" value="DEAD_box_RNA_helicases"/>
</dbReference>
<evidence type="ECO:0000256" key="7">
    <source>
        <dbReference type="ARBA" id="ARBA00022806"/>
    </source>
</evidence>
<dbReference type="PANTHER" id="PTHR47963:SF9">
    <property type="entry name" value="CRISPR-ASSOCIATED ENDONUCLEASE_HELICASE CAS3"/>
    <property type="match status" value="1"/>
</dbReference>
<evidence type="ECO:0000313" key="14">
    <source>
        <dbReference type="EMBL" id="HAF2571847.1"/>
    </source>
</evidence>
<dbReference type="GO" id="GO:0003724">
    <property type="term" value="F:RNA helicase activity"/>
    <property type="evidence" value="ECO:0007669"/>
    <property type="project" value="TreeGrafter"/>
</dbReference>
<protein>
    <submittedName>
        <fullName evidence="12">CRISPR-associated helicase/endonuclease Cas3</fullName>
    </submittedName>
</protein>
<dbReference type="NCBIfam" id="NF007248">
    <property type="entry name" value="PRK09694.1"/>
    <property type="match status" value="1"/>
</dbReference>
<reference evidence="12" key="1">
    <citation type="journal article" date="2018" name="Genome Biol.">
        <title>SKESA: strategic k-mer extension for scrupulous assemblies.</title>
        <authorList>
            <person name="Souvorov A."/>
            <person name="Agarwala R."/>
            <person name="Lipman D.J."/>
        </authorList>
    </citation>
    <scope>NUCLEOTIDE SEQUENCE</scope>
    <source>
        <strain evidence="14">MA.05/00002289</strain>
        <strain evidence="13">MA.CK_01/00000941</strain>
        <strain evidence="12">MA.CK_95/00012903</strain>
    </source>
</reference>
<dbReference type="SMART" id="SM00487">
    <property type="entry name" value="DEXDc"/>
    <property type="match status" value="1"/>
</dbReference>
<dbReference type="InterPro" id="IPR011545">
    <property type="entry name" value="DEAD/DEAH_box_helicase_dom"/>
</dbReference>
<dbReference type="NCBIfam" id="TIGR01596">
    <property type="entry name" value="cas3_HD"/>
    <property type="match status" value="1"/>
</dbReference>
<evidence type="ECO:0000313" key="12">
    <source>
        <dbReference type="EMBL" id="HAF1420419.1"/>
    </source>
</evidence>
<dbReference type="InterPro" id="IPR014001">
    <property type="entry name" value="Helicase_ATP-bd"/>
</dbReference>
<feature type="domain" description="HD Cas3-type" evidence="11">
    <location>
        <begin position="20"/>
        <end position="231"/>
    </location>
</feature>
<dbReference type="PANTHER" id="PTHR47963">
    <property type="entry name" value="DEAD-BOX ATP-DEPENDENT RNA HELICASE 47, MITOCHONDRIAL"/>
    <property type="match status" value="1"/>
</dbReference>
<dbReference type="EMBL" id="DAAUPK010000032">
    <property type="protein sequence ID" value="HAF2571847.1"/>
    <property type="molecule type" value="Genomic_DNA"/>
</dbReference>
<evidence type="ECO:0000256" key="4">
    <source>
        <dbReference type="ARBA" id="ARBA00022723"/>
    </source>
</evidence>
<sequence length="888" mass="101645">MNPFKYIGHYWGKSSKKEKDQNDIHLLIFHCLDVVAVANCWWEHSVVLQKALSRDQTLPDEKIKAWVMFFIALHDVGKFDIRFQYKSPASWLTLNPTNILNKYPAPQTCYEYNHGAAGLHWFNRDYIGASSSDDFFFFFDATEHPYESWFPWIEAVTGHHGFVLRFPDQDKSRWEMPSSLSSFAEQDKQARHEWISVLEVLFLAPAGVSINDNPPKCSPMVAGFCSISDWLGSWTTTDTFIFNHREPLNLQELRSYFTERHKDAKQVLKRSGLLSKSHCYAGVQKLLDMGCQPRQLQVLVDELPVTPGLTLIEAPTGSGKTETALAYAWKLIDQQWADSIIFALPTQATANAMLSRMELLASQIFISPNLVLAHGNSRFNSLFQSLKSHITAEQGVEEALVQCCQWLSQSNKKVFLGQIGVCTIDQILISVLPVKHRFIRSLGIGRSVLIVDEVHAYDTYMNGLLEAVLKAQVDAGGSAILLSATLPMKQKQALLDTYGKITTLMENNASYPLINWRSTKEAQQFDLTAQPEQLPSRFSVSLEPFYFAEMLPDTAMLERMLAAAYAGAQVCLICNLVDVAQLCCQRLQDMNIADLQIELFHARYTLLDRQVKESRVISYFGKQGTRKSGRILVSTQVTEQSLDVDFDWLITQHCPADLLFQRMGRLHRHDRKYRPAGFESPLITILLPDDIGYGKHEKIYSNIRIMWRTQQHIEQLGEQPLIFPDAYRQWLDVIYDDKPMAEPDWVISGMEEFDDVQRTKRFNARQVLQWAEEYSLKDNDETIRAVTRDGEMSLPLLPYILTPQGKQLLNGEIYEQLSEDKQFEALALNRVNVPGRWRSNFPDFSDEEGLLWLEGHQIDGSWIWRGSRCVITYTQHTGMVRTTPVNPK</sequence>
<keyword evidence="12" id="KW-0255">Endonuclease</keyword>
<dbReference type="InterPro" id="IPR006474">
    <property type="entry name" value="Helicase_Cas3_CRISPR-ass_core"/>
</dbReference>
<keyword evidence="4" id="KW-0479">Metal-binding</keyword>
<dbReference type="InterPro" id="IPR054712">
    <property type="entry name" value="Cas3-like_dom"/>
</dbReference>
<organism evidence="12">
    <name type="scientific">Salmonella enterica</name>
    <name type="common">Salmonella choleraesuis</name>
    <dbReference type="NCBI Taxonomy" id="28901"/>
    <lineage>
        <taxon>Bacteria</taxon>
        <taxon>Pseudomonadati</taxon>
        <taxon>Pseudomonadota</taxon>
        <taxon>Gammaproteobacteria</taxon>
        <taxon>Enterobacterales</taxon>
        <taxon>Enterobacteriaceae</taxon>
        <taxon>Salmonella</taxon>
    </lineage>
</organism>
<keyword evidence="8" id="KW-0067">ATP-binding</keyword>
<evidence type="ECO:0000259" key="10">
    <source>
        <dbReference type="PROSITE" id="PS51192"/>
    </source>
</evidence>
<dbReference type="InterPro" id="IPR038257">
    <property type="entry name" value="CRISPR-assoc_Cas3_HD_sf"/>
</dbReference>
<comment type="caution">
    <text evidence="12">The sequence shown here is derived from an EMBL/GenBank/DDBJ whole genome shotgun (WGS) entry which is preliminary data.</text>
</comment>
<dbReference type="InterPro" id="IPR027417">
    <property type="entry name" value="P-loop_NTPase"/>
</dbReference>
<dbReference type="EMBL" id="DAAUMU010000041">
    <property type="protein sequence ID" value="HAF1420419.1"/>
    <property type="molecule type" value="Genomic_DNA"/>
</dbReference>
<keyword evidence="7" id="KW-0347">Helicase</keyword>
<reference evidence="12" key="2">
    <citation type="submission" date="2020-02" db="EMBL/GenBank/DDBJ databases">
        <authorList>
            <consortium name="NCBI Pathogen Detection Project"/>
        </authorList>
    </citation>
    <scope>NUCLEOTIDE SEQUENCE</scope>
    <source>
        <strain evidence="14">MA.05/00002289</strain>
        <strain evidence="13">MA.CK_01/00000941</strain>
        <strain evidence="12">MA.CK_95/00012903</strain>
    </source>
</reference>
<dbReference type="GO" id="GO:0046872">
    <property type="term" value="F:metal ion binding"/>
    <property type="evidence" value="ECO:0007669"/>
    <property type="project" value="UniProtKB-KW"/>
</dbReference>
<name>A0A742RLI3_SALER</name>
<dbReference type="SUPFAM" id="SSF52540">
    <property type="entry name" value="P-loop containing nucleoside triphosphate hydrolases"/>
    <property type="match status" value="1"/>
</dbReference>
<dbReference type="GO" id="GO:0051607">
    <property type="term" value="P:defense response to virus"/>
    <property type="evidence" value="ECO:0007669"/>
    <property type="project" value="UniProtKB-KW"/>
</dbReference>
<comment type="similarity">
    <text evidence="1">In the N-terminal section; belongs to the CRISPR-associated nuclease Cas3-HD family.</text>
</comment>
<dbReference type="NCBIfam" id="TIGR01587">
    <property type="entry name" value="cas3_core"/>
    <property type="match status" value="1"/>
</dbReference>
<keyword evidence="6" id="KW-0378">Hydrolase</keyword>
<proteinExistence type="inferred from homology"/>
<dbReference type="PROSITE" id="PS51643">
    <property type="entry name" value="HD_CAS3"/>
    <property type="match status" value="1"/>
</dbReference>
<dbReference type="AlphaFoldDB" id="A0A742RLI3"/>
<dbReference type="GO" id="GO:0004519">
    <property type="term" value="F:endonuclease activity"/>
    <property type="evidence" value="ECO:0007669"/>
    <property type="project" value="UniProtKB-KW"/>
</dbReference>
<dbReference type="Pfam" id="PF18019">
    <property type="entry name" value="Cas3_HD"/>
    <property type="match status" value="1"/>
</dbReference>
<dbReference type="EMBL" id="DAAUOA010000039">
    <property type="protein sequence ID" value="HAF2206745.1"/>
    <property type="molecule type" value="Genomic_DNA"/>
</dbReference>
<evidence type="ECO:0000256" key="8">
    <source>
        <dbReference type="ARBA" id="ARBA00022840"/>
    </source>
</evidence>
<dbReference type="GO" id="GO:0005524">
    <property type="term" value="F:ATP binding"/>
    <property type="evidence" value="ECO:0007669"/>
    <property type="project" value="UniProtKB-KW"/>
</dbReference>
<dbReference type="CDD" id="cd09641">
    <property type="entry name" value="Cas3''_I"/>
    <property type="match status" value="1"/>
</dbReference>
<evidence type="ECO:0000256" key="5">
    <source>
        <dbReference type="ARBA" id="ARBA00022741"/>
    </source>
</evidence>
<accession>A0A742RLI3</accession>
<dbReference type="GO" id="GO:0003723">
    <property type="term" value="F:RNA binding"/>
    <property type="evidence" value="ECO:0007669"/>
    <property type="project" value="TreeGrafter"/>
</dbReference>
<dbReference type="PROSITE" id="PS51192">
    <property type="entry name" value="HELICASE_ATP_BIND_1"/>
    <property type="match status" value="1"/>
</dbReference>
<dbReference type="Gene3D" id="1.10.3210.30">
    <property type="match status" value="1"/>
</dbReference>
<evidence type="ECO:0000256" key="3">
    <source>
        <dbReference type="ARBA" id="ARBA00022722"/>
    </source>
</evidence>
<gene>
    <name evidence="13" type="ORF">G8N85_004812</name>
    <name evidence="12" type="ORF">G9B68_004919</name>
    <name evidence="14" type="ORF">G9E70_004829</name>
</gene>